<evidence type="ECO:0000313" key="10">
    <source>
        <dbReference type="EMBL" id="AWK89817.1"/>
    </source>
</evidence>
<dbReference type="GO" id="GO:0022857">
    <property type="term" value="F:transmembrane transporter activity"/>
    <property type="evidence" value="ECO:0007669"/>
    <property type="project" value="InterPro"/>
</dbReference>
<evidence type="ECO:0000256" key="8">
    <source>
        <dbReference type="ARBA" id="ARBA00037998"/>
    </source>
</evidence>
<keyword evidence="11" id="KW-1185">Reference proteome</keyword>
<keyword evidence="3" id="KW-1003">Cell membrane</keyword>
<keyword evidence="2" id="KW-0813">Transport</keyword>
<dbReference type="RefSeq" id="WP_109333492.1">
    <property type="nucleotide sequence ID" value="NZ_CP029357.1"/>
</dbReference>
<evidence type="ECO:0000256" key="6">
    <source>
        <dbReference type="ARBA" id="ARBA00022989"/>
    </source>
</evidence>
<dbReference type="PANTHER" id="PTHR11795">
    <property type="entry name" value="BRANCHED-CHAIN AMINO ACID TRANSPORT SYSTEM PERMEASE PROTEIN LIVH"/>
    <property type="match status" value="1"/>
</dbReference>
<name>A0A2S2D022_9PROT</name>
<dbReference type="EMBL" id="CP029357">
    <property type="protein sequence ID" value="AWK89817.1"/>
    <property type="molecule type" value="Genomic_DNA"/>
</dbReference>
<dbReference type="InterPro" id="IPR001851">
    <property type="entry name" value="ABC_transp_permease"/>
</dbReference>
<keyword evidence="7 9" id="KW-0472">Membrane</keyword>
<dbReference type="OrthoDB" id="9807115at2"/>
<evidence type="ECO:0000256" key="3">
    <source>
        <dbReference type="ARBA" id="ARBA00022475"/>
    </source>
</evidence>
<gene>
    <name evidence="10" type="ORF">DEW08_26985</name>
</gene>
<feature type="transmembrane region" description="Helical" evidence="9">
    <location>
        <begin position="257"/>
        <end position="277"/>
    </location>
</feature>
<proteinExistence type="inferred from homology"/>
<geneLocation type="plasmid" evidence="10 11">
    <name>unnamed2</name>
</geneLocation>
<keyword evidence="6 9" id="KW-1133">Transmembrane helix</keyword>
<feature type="transmembrane region" description="Helical" evidence="9">
    <location>
        <begin position="58"/>
        <end position="84"/>
    </location>
</feature>
<reference evidence="11" key="1">
    <citation type="submission" date="2018-05" db="EMBL/GenBank/DDBJ databases">
        <title>Azospirillum thermophila sp. nov., a novel isolated from hot spring.</title>
        <authorList>
            <person name="Zhao Z."/>
        </authorList>
    </citation>
    <scope>NUCLEOTIDE SEQUENCE [LARGE SCALE GENOMIC DNA]</scope>
    <source>
        <strain evidence="11">CFH 70021</strain>
        <plasmid evidence="11">unnamed2</plasmid>
    </source>
</reference>
<dbReference type="Proteomes" id="UP000245629">
    <property type="component" value="Plasmid unnamed2"/>
</dbReference>
<dbReference type="PANTHER" id="PTHR11795:SF442">
    <property type="entry name" value="ABC TRANSPORTER ATP-BINDING PROTEIN"/>
    <property type="match status" value="1"/>
</dbReference>
<evidence type="ECO:0000256" key="9">
    <source>
        <dbReference type="SAM" id="Phobius"/>
    </source>
</evidence>
<feature type="transmembrane region" description="Helical" evidence="9">
    <location>
        <begin position="96"/>
        <end position="115"/>
    </location>
</feature>
<keyword evidence="4 9" id="KW-0812">Transmembrane</keyword>
<evidence type="ECO:0000256" key="2">
    <source>
        <dbReference type="ARBA" id="ARBA00022448"/>
    </source>
</evidence>
<dbReference type="GO" id="GO:0006865">
    <property type="term" value="P:amino acid transport"/>
    <property type="evidence" value="ECO:0007669"/>
    <property type="project" value="UniProtKB-KW"/>
</dbReference>
<feature type="transmembrane region" description="Helical" evidence="9">
    <location>
        <begin position="12"/>
        <end position="38"/>
    </location>
</feature>
<evidence type="ECO:0000313" key="11">
    <source>
        <dbReference type="Proteomes" id="UP000245629"/>
    </source>
</evidence>
<evidence type="ECO:0000256" key="1">
    <source>
        <dbReference type="ARBA" id="ARBA00004651"/>
    </source>
</evidence>
<feature type="transmembrane region" description="Helical" evidence="9">
    <location>
        <begin position="140"/>
        <end position="160"/>
    </location>
</feature>
<organism evidence="10 11">
    <name type="scientific">Azospirillum thermophilum</name>
    <dbReference type="NCBI Taxonomy" id="2202148"/>
    <lineage>
        <taxon>Bacteria</taxon>
        <taxon>Pseudomonadati</taxon>
        <taxon>Pseudomonadota</taxon>
        <taxon>Alphaproteobacteria</taxon>
        <taxon>Rhodospirillales</taxon>
        <taxon>Azospirillaceae</taxon>
        <taxon>Azospirillum</taxon>
    </lineage>
</organism>
<comment type="similarity">
    <text evidence="8">Belongs to the binding-protein-dependent transport system permease family. LivHM subfamily.</text>
</comment>
<dbReference type="KEGG" id="azz:DEW08_26985"/>
<dbReference type="Pfam" id="PF02653">
    <property type="entry name" value="BPD_transp_2"/>
    <property type="match status" value="1"/>
</dbReference>
<evidence type="ECO:0000256" key="5">
    <source>
        <dbReference type="ARBA" id="ARBA00022970"/>
    </source>
</evidence>
<dbReference type="GO" id="GO:0005886">
    <property type="term" value="C:plasma membrane"/>
    <property type="evidence" value="ECO:0007669"/>
    <property type="project" value="UniProtKB-SubCell"/>
</dbReference>
<keyword evidence="10" id="KW-0614">Plasmid</keyword>
<keyword evidence="5" id="KW-0029">Amino-acid transport</keyword>
<evidence type="ECO:0000256" key="4">
    <source>
        <dbReference type="ARBA" id="ARBA00022692"/>
    </source>
</evidence>
<feature type="transmembrane region" description="Helical" evidence="9">
    <location>
        <begin position="224"/>
        <end position="251"/>
    </location>
</feature>
<sequence>MVSLGNVLFNGLAYGMLLFVISVGLSVTMGLMGFANLAHGAFAMLGGYVATTLMNKAGVPFLLTLPVAFVAVAAVSFVLERVLYRRLYRAGELDQVLLTIGLVFMAVAGATYVWGPGQQPVRMPDYLTGQWTVAGIDIGVYRLFLILVGIAVTAALVLGIERTRFGAMIRAAVDNPRMAQGCGINVNRVFSLTFMAGSGLAGLGGAVGINLIGLDPGFPVKFMVYFLIVVAVGGLGSIKGSLIAALLLGVFDVGGKYYVPEAGAFIIYAVMVSLLLWRPAGLFGRR</sequence>
<comment type="subcellular location">
    <subcellularLocation>
        <location evidence="1">Cell membrane</location>
        <topology evidence="1">Multi-pass membrane protein</topology>
    </subcellularLocation>
</comment>
<evidence type="ECO:0000256" key="7">
    <source>
        <dbReference type="ARBA" id="ARBA00023136"/>
    </source>
</evidence>
<dbReference type="AlphaFoldDB" id="A0A2S2D022"/>
<protein>
    <submittedName>
        <fullName evidence="10">Branched-chain amino acid ABC transporter permease</fullName>
    </submittedName>
</protein>
<dbReference type="CDD" id="cd06582">
    <property type="entry name" value="TM_PBP1_LivH_like"/>
    <property type="match status" value="1"/>
</dbReference>
<accession>A0A2S2D022</accession>
<dbReference type="InterPro" id="IPR052157">
    <property type="entry name" value="BCAA_transport_permease"/>
</dbReference>